<feature type="compositionally biased region" description="Polar residues" evidence="1">
    <location>
        <begin position="227"/>
        <end position="239"/>
    </location>
</feature>
<feature type="region of interest" description="Disordered" evidence="1">
    <location>
        <begin position="224"/>
        <end position="364"/>
    </location>
</feature>
<feature type="region of interest" description="Disordered" evidence="1">
    <location>
        <begin position="519"/>
        <end position="801"/>
    </location>
</feature>
<feature type="domain" description="DH" evidence="2">
    <location>
        <begin position="21"/>
        <end position="216"/>
    </location>
</feature>
<dbReference type="STRING" id="1051891.A0A0C3Q8Y8"/>
<feature type="region of interest" description="Disordered" evidence="1">
    <location>
        <begin position="1"/>
        <end position="25"/>
    </location>
</feature>
<dbReference type="PANTHER" id="PTHR45924">
    <property type="entry name" value="FI17866P1"/>
    <property type="match status" value="1"/>
</dbReference>
<sequence>MDANPSEASAAPAAPPKPAKVKGNPLTDLIDSEKEYVDRLAGVIRKVAAAWSRANFPPAELDAMFRAIEAVYRANRGFVSKLKEIGPNPASPKALGDLLMRWIEDLDAPYTRYCNTYSVGFDSWEPIASNAALPPLLAGLSESHPPTAATSTPLDGSIPTSWTLDGLFALPRIRLKYYKKLYSRLLKSTQPGRSDHKLLVGATERLDGLLAIAMSKLSVFVGEPEQGNETAEPQGQSTMEAPLPPPPMAEDEREPIRPLPPVPQPEQPPNMENEPERRSLTSSINQEANGRVASSVSGSSRSDRFSGREPDNDRLSLETAPTSVSAGRSPSAMSNGRPSPARGSGPSSAPFSAPSSPPLPPTRSLFALQDALDTTRVLDIFSMKPKPCKLQLAQPINPLPFDRIIKFEADVIISFTPKATGEEVVYERAHIVMLTDLFLVCEWVVEAGQDSPTLFLCFPPLAARHLKVVDEPVDLGDSSQTSFQVHVMRKETLIIRALSSEGKQRLARDFSRAVQEAINVAPPPRPPNGPPQSGPPSAAQSPIGSPTMGQRIPPIMLPENDLGSDGPGLGARSPSAHSFVETTGNSGTMLSPRNSESGVLNQFSRMGLGGGSETNLPLSNELPPGPGFGPQSRSPSFSNGPMPHPPPSPGFGPGGPPGPGGMPRGPPGPPFPGGPFPPGRPGLPGPPGMGPPGPGMGHPPPGAPDLHKSPSGRSLGPGGRPDGGPVPPLPGMPRQNFPPPGPYGPGPGGRPPFPPHMPPQGFPFGGPPGHMPPRSRSQPPPDGPDDFDSPPTSPVESNPIAITGPTVISAQMKCKVFLKQQHAQWKSLGAAKLKLFKQEIPVLVKQLVVEADTKSKDIVISTIVLTDGVERVGRTGIAIELSDKGVRTGIVYMLQLRNEAAATGLFNDLLAGSDRRGGGH</sequence>
<feature type="compositionally biased region" description="Pro residues" evidence="1">
    <location>
        <begin position="724"/>
        <end position="771"/>
    </location>
</feature>
<reference evidence="3 4" key="1">
    <citation type="submission" date="2014-04" db="EMBL/GenBank/DDBJ databases">
        <authorList>
            <consortium name="DOE Joint Genome Institute"/>
            <person name="Kuo A."/>
            <person name="Girlanda M."/>
            <person name="Perotto S."/>
            <person name="Kohler A."/>
            <person name="Nagy L.G."/>
            <person name="Floudas D."/>
            <person name="Copeland A."/>
            <person name="Barry K.W."/>
            <person name="Cichocki N."/>
            <person name="Veneault-Fourrey C."/>
            <person name="LaButti K."/>
            <person name="Lindquist E.A."/>
            <person name="Lipzen A."/>
            <person name="Lundell T."/>
            <person name="Morin E."/>
            <person name="Murat C."/>
            <person name="Sun H."/>
            <person name="Tunlid A."/>
            <person name="Henrissat B."/>
            <person name="Grigoriev I.V."/>
            <person name="Hibbett D.S."/>
            <person name="Martin F."/>
            <person name="Nordberg H.P."/>
            <person name="Cantor M.N."/>
            <person name="Hua S.X."/>
        </authorList>
    </citation>
    <scope>NUCLEOTIDE SEQUENCE [LARGE SCALE GENOMIC DNA]</scope>
    <source>
        <strain evidence="3 4">MUT 4182</strain>
    </source>
</reference>
<dbReference type="PANTHER" id="PTHR45924:SF2">
    <property type="entry name" value="FI17866P1"/>
    <property type="match status" value="1"/>
</dbReference>
<gene>
    <name evidence="3" type="ORF">M407DRAFT_132404</name>
</gene>
<dbReference type="AlphaFoldDB" id="A0A0C3Q8Y8"/>
<dbReference type="Proteomes" id="UP000054248">
    <property type="component" value="Unassembled WGS sequence"/>
</dbReference>
<feature type="compositionally biased region" description="Low complexity" evidence="1">
    <location>
        <begin position="535"/>
        <end position="546"/>
    </location>
</feature>
<dbReference type="Pfam" id="PF00621">
    <property type="entry name" value="RhoGEF"/>
    <property type="match status" value="1"/>
</dbReference>
<dbReference type="GO" id="GO:0031267">
    <property type="term" value="F:small GTPase binding"/>
    <property type="evidence" value="ECO:0007669"/>
    <property type="project" value="TreeGrafter"/>
</dbReference>
<feature type="compositionally biased region" description="Pro residues" evidence="1">
    <location>
        <begin position="642"/>
        <end position="703"/>
    </location>
</feature>
<proteinExistence type="predicted"/>
<feature type="compositionally biased region" description="Basic and acidic residues" evidence="1">
    <location>
        <begin position="301"/>
        <end position="316"/>
    </location>
</feature>
<feature type="compositionally biased region" description="Polar residues" evidence="1">
    <location>
        <begin position="319"/>
        <end position="333"/>
    </location>
</feature>
<evidence type="ECO:0000259" key="2">
    <source>
        <dbReference type="PROSITE" id="PS50010"/>
    </source>
</evidence>
<reference evidence="4" key="2">
    <citation type="submission" date="2015-01" db="EMBL/GenBank/DDBJ databases">
        <title>Evolutionary Origins and Diversification of the Mycorrhizal Mutualists.</title>
        <authorList>
            <consortium name="DOE Joint Genome Institute"/>
            <consortium name="Mycorrhizal Genomics Consortium"/>
            <person name="Kohler A."/>
            <person name="Kuo A."/>
            <person name="Nagy L.G."/>
            <person name="Floudas D."/>
            <person name="Copeland A."/>
            <person name="Barry K.W."/>
            <person name="Cichocki N."/>
            <person name="Veneault-Fourrey C."/>
            <person name="LaButti K."/>
            <person name="Lindquist E.A."/>
            <person name="Lipzen A."/>
            <person name="Lundell T."/>
            <person name="Morin E."/>
            <person name="Murat C."/>
            <person name="Riley R."/>
            <person name="Ohm R."/>
            <person name="Sun H."/>
            <person name="Tunlid A."/>
            <person name="Henrissat B."/>
            <person name="Grigoriev I.V."/>
            <person name="Hibbett D.S."/>
            <person name="Martin F."/>
        </authorList>
    </citation>
    <scope>NUCLEOTIDE SEQUENCE [LARGE SCALE GENOMIC DNA]</scope>
    <source>
        <strain evidence="4">MUT 4182</strain>
    </source>
</reference>
<protein>
    <recommendedName>
        <fullName evidence="2">DH domain-containing protein</fullName>
    </recommendedName>
</protein>
<feature type="compositionally biased region" description="Pro residues" evidence="1">
    <location>
        <begin position="521"/>
        <end position="534"/>
    </location>
</feature>
<feature type="compositionally biased region" description="Polar residues" evidence="1">
    <location>
        <begin position="580"/>
        <end position="604"/>
    </location>
</feature>
<dbReference type="OrthoDB" id="6244550at2759"/>
<organism evidence="3 4">
    <name type="scientific">Tulasnella calospora MUT 4182</name>
    <dbReference type="NCBI Taxonomy" id="1051891"/>
    <lineage>
        <taxon>Eukaryota</taxon>
        <taxon>Fungi</taxon>
        <taxon>Dikarya</taxon>
        <taxon>Basidiomycota</taxon>
        <taxon>Agaricomycotina</taxon>
        <taxon>Agaricomycetes</taxon>
        <taxon>Cantharellales</taxon>
        <taxon>Tulasnellaceae</taxon>
        <taxon>Tulasnella</taxon>
    </lineage>
</organism>
<accession>A0A0C3Q8Y8</accession>
<feature type="compositionally biased region" description="Low complexity" evidence="1">
    <location>
        <begin position="290"/>
        <end position="300"/>
    </location>
</feature>
<evidence type="ECO:0000313" key="3">
    <source>
        <dbReference type="EMBL" id="KIO20926.1"/>
    </source>
</evidence>
<feature type="compositionally biased region" description="Low complexity" evidence="1">
    <location>
        <begin position="334"/>
        <end position="354"/>
    </location>
</feature>
<evidence type="ECO:0000256" key="1">
    <source>
        <dbReference type="SAM" id="MobiDB-lite"/>
    </source>
</evidence>
<dbReference type="SUPFAM" id="SSF48065">
    <property type="entry name" value="DBL homology domain (DH-domain)"/>
    <property type="match status" value="1"/>
</dbReference>
<dbReference type="EMBL" id="KN823155">
    <property type="protein sequence ID" value="KIO20926.1"/>
    <property type="molecule type" value="Genomic_DNA"/>
</dbReference>
<feature type="compositionally biased region" description="Pro residues" evidence="1">
    <location>
        <begin position="257"/>
        <end position="268"/>
    </location>
</feature>
<name>A0A0C3Q8Y8_9AGAM</name>
<dbReference type="HOGENOM" id="CLU_005338_0_0_1"/>
<dbReference type="InterPro" id="IPR000219">
    <property type="entry name" value="DH_dom"/>
</dbReference>
<evidence type="ECO:0000313" key="4">
    <source>
        <dbReference type="Proteomes" id="UP000054248"/>
    </source>
</evidence>
<dbReference type="PROSITE" id="PS50010">
    <property type="entry name" value="DH_2"/>
    <property type="match status" value="1"/>
</dbReference>
<dbReference type="GO" id="GO:0005085">
    <property type="term" value="F:guanyl-nucleotide exchange factor activity"/>
    <property type="evidence" value="ECO:0007669"/>
    <property type="project" value="InterPro"/>
</dbReference>
<keyword evidence="4" id="KW-1185">Reference proteome</keyword>
<dbReference type="InterPro" id="IPR035899">
    <property type="entry name" value="DBL_dom_sf"/>
</dbReference>
<feature type="compositionally biased region" description="Low complexity" evidence="1">
    <location>
        <begin position="1"/>
        <end position="12"/>
    </location>
</feature>
<dbReference type="Gene3D" id="1.20.900.10">
    <property type="entry name" value="Dbl homology (DH) domain"/>
    <property type="match status" value="1"/>
</dbReference>